<dbReference type="AlphaFoldDB" id="A0A9X2CLD0"/>
<dbReference type="Proteomes" id="UP001139333">
    <property type="component" value="Unassembled WGS sequence"/>
</dbReference>
<reference evidence="2" key="1">
    <citation type="submission" date="2022-01" db="EMBL/GenBank/DDBJ databases">
        <title>Whole genome-based taxonomy of the Shewanellaceae.</title>
        <authorList>
            <person name="Martin-Rodriguez A.J."/>
        </authorList>
    </citation>
    <scope>NUCLEOTIDE SEQUENCE</scope>
    <source>
        <strain evidence="2">DSM 16422</strain>
    </source>
</reference>
<dbReference type="EMBL" id="JAKIKP010000004">
    <property type="protein sequence ID" value="MCL1142609.1"/>
    <property type="molecule type" value="Genomic_DNA"/>
</dbReference>
<evidence type="ECO:0000256" key="1">
    <source>
        <dbReference type="SAM" id="SignalP"/>
    </source>
</evidence>
<sequence length="588" mass="67419">MLKSIFAISLCFSLLATAKAVANPLDLFVEQCLNFSSTEFIPLPQQWQSEQLNSTTAAPLLASKNELVNLEDGLLALNNLNDRNNYYRQRIKVVESQQQLLNCQIHLADELKQLLASLPNNIDVALQSDKDDNDSQYRLFINILSNLASIRLTTNEKSQLHGLQASIAHNLRRQYQLNTSAECANSAVTNGTSINKSIAKYLLNQPRSECRKQAWQAYQLRAKAANQQALVLLHQLKLSIATKHGFDNIVDNDLHNSPLNIQQLHQFLHSQTNQLSMSPWDLPLQLKALPTVKFSPIESEKLFQKVQDQLSEFGLRFVKVPLQQASTLNLYQLWHHNRYLGELYFYPHTELKTGKKKITTNKIKQSVLGHQFGQYELTAPTIITKFSEYKNMLFAVSEMINQLIKSNKFYYLNSPNTATAPLPLGTYWLNEYLINALLSDYVISPRYQLSRQYKKQQNIVNSKLAVYFYQLDDAQIQQQPNELFNTLTEAAFSASFIGEHSYSSDMVYSSQAIANQGVNLYLHLWYQSLAQLLNTDPMLQGQNQMIFEQVLINEQQLDIYSLLSNLYHQPMDFDTLLWRLNHADNTPE</sequence>
<accession>A0A9X2CLD0</accession>
<evidence type="ECO:0000313" key="2">
    <source>
        <dbReference type="EMBL" id="MCL1142609.1"/>
    </source>
</evidence>
<gene>
    <name evidence="2" type="ORF">L2672_07905</name>
</gene>
<feature type="signal peptide" evidence="1">
    <location>
        <begin position="1"/>
        <end position="22"/>
    </location>
</feature>
<organism evidence="2 3">
    <name type="scientific">Shewanella gaetbuli</name>
    <dbReference type="NCBI Taxonomy" id="220752"/>
    <lineage>
        <taxon>Bacteria</taxon>
        <taxon>Pseudomonadati</taxon>
        <taxon>Pseudomonadota</taxon>
        <taxon>Gammaproteobacteria</taxon>
        <taxon>Alteromonadales</taxon>
        <taxon>Shewanellaceae</taxon>
        <taxon>Shewanella</taxon>
    </lineage>
</organism>
<feature type="chain" id="PRO_5040957391" evidence="1">
    <location>
        <begin position="23"/>
        <end position="588"/>
    </location>
</feature>
<protein>
    <submittedName>
        <fullName evidence="2">Uncharacterized protein</fullName>
    </submittedName>
</protein>
<dbReference type="SUPFAM" id="SSF55486">
    <property type="entry name" value="Metalloproteases ('zincins'), catalytic domain"/>
    <property type="match status" value="1"/>
</dbReference>
<keyword evidence="3" id="KW-1185">Reference proteome</keyword>
<name>A0A9X2CLD0_9GAMM</name>
<dbReference type="RefSeq" id="WP_248995286.1">
    <property type="nucleotide sequence ID" value="NZ_JAKIKP010000004.1"/>
</dbReference>
<proteinExistence type="predicted"/>
<keyword evidence="1" id="KW-0732">Signal</keyword>
<evidence type="ECO:0000313" key="3">
    <source>
        <dbReference type="Proteomes" id="UP001139333"/>
    </source>
</evidence>
<comment type="caution">
    <text evidence="2">The sequence shown here is derived from an EMBL/GenBank/DDBJ whole genome shotgun (WGS) entry which is preliminary data.</text>
</comment>